<dbReference type="InterPro" id="IPR032466">
    <property type="entry name" value="Metal_Hydrolase"/>
</dbReference>
<dbReference type="Gene3D" id="3.90.1200.10">
    <property type="match status" value="1"/>
</dbReference>
<evidence type="ECO:0000259" key="7">
    <source>
        <dbReference type="Pfam" id="PF00962"/>
    </source>
</evidence>
<dbReference type="SUPFAM" id="SSF56112">
    <property type="entry name" value="Protein kinase-like (PK-like)"/>
    <property type="match status" value="1"/>
</dbReference>
<reference evidence="9 10" key="1">
    <citation type="submission" date="2016-10" db="EMBL/GenBank/DDBJ databases">
        <authorList>
            <person name="de Groot N.N."/>
        </authorList>
    </citation>
    <scope>NUCLEOTIDE SEQUENCE [LARGE SCALE GENOMIC DNA]</scope>
    <source>
        <strain evidence="9 10">DSM 22024</strain>
    </source>
</reference>
<dbReference type="PROSITE" id="PS00485">
    <property type="entry name" value="A_DEAMINASE"/>
    <property type="match status" value="1"/>
</dbReference>
<dbReference type="Pfam" id="PF01636">
    <property type="entry name" value="APH"/>
    <property type="match status" value="1"/>
</dbReference>
<dbReference type="PANTHER" id="PTHR43114:SF6">
    <property type="entry name" value="ADENINE DEAMINASE"/>
    <property type="match status" value="1"/>
</dbReference>
<evidence type="ECO:0000313" key="10">
    <source>
        <dbReference type="Proteomes" id="UP000198983"/>
    </source>
</evidence>
<dbReference type="Gene3D" id="3.20.20.140">
    <property type="entry name" value="Metal-dependent hydrolases"/>
    <property type="match status" value="1"/>
</dbReference>
<dbReference type="AlphaFoldDB" id="A0A1H1S856"/>
<accession>A0A1H1S856</accession>
<dbReference type="Proteomes" id="UP000198983">
    <property type="component" value="Chromosome I"/>
</dbReference>
<comment type="similarity">
    <text evidence="2">Belongs to the metallo-dependent hydrolases superfamily. Adenosine and AMP deaminases family.</text>
</comment>
<dbReference type="GO" id="GO:0046872">
    <property type="term" value="F:metal ion binding"/>
    <property type="evidence" value="ECO:0007669"/>
    <property type="project" value="UniProtKB-KW"/>
</dbReference>
<dbReference type="GO" id="GO:0009168">
    <property type="term" value="P:purine ribonucleoside monophosphate biosynthetic process"/>
    <property type="evidence" value="ECO:0007669"/>
    <property type="project" value="InterPro"/>
</dbReference>
<evidence type="ECO:0000256" key="1">
    <source>
        <dbReference type="ARBA" id="ARBA00001947"/>
    </source>
</evidence>
<dbReference type="InterPro" id="IPR011009">
    <property type="entry name" value="Kinase-like_dom_sf"/>
</dbReference>
<dbReference type="RefSeq" id="WP_092653752.1">
    <property type="nucleotide sequence ID" value="NZ_LT629732.1"/>
</dbReference>
<dbReference type="SUPFAM" id="SSF51556">
    <property type="entry name" value="Metallo-dependent hydrolases"/>
    <property type="match status" value="1"/>
</dbReference>
<evidence type="ECO:0000256" key="2">
    <source>
        <dbReference type="ARBA" id="ARBA00006676"/>
    </source>
</evidence>
<evidence type="ECO:0000256" key="6">
    <source>
        <dbReference type="SAM" id="MobiDB-lite"/>
    </source>
</evidence>
<organism evidence="9 10">
    <name type="scientific">Actinopolymorpha singaporensis</name>
    <dbReference type="NCBI Taxonomy" id="117157"/>
    <lineage>
        <taxon>Bacteria</taxon>
        <taxon>Bacillati</taxon>
        <taxon>Actinomycetota</taxon>
        <taxon>Actinomycetes</taxon>
        <taxon>Propionibacteriales</taxon>
        <taxon>Actinopolymorphaceae</taxon>
        <taxon>Actinopolymorpha</taxon>
    </lineage>
</organism>
<dbReference type="OrthoDB" id="105475at2"/>
<evidence type="ECO:0000256" key="3">
    <source>
        <dbReference type="ARBA" id="ARBA00022723"/>
    </source>
</evidence>
<sequence length="684" mass="73600">MNGARPEVRPLDTLPKAHLHLHFTGSMRHETLVELAGQHGLHLPEALRDEWPPHLLATDEKGWFRFQRLYDIARSVLVTADDVRRLVRETVEDEAREGSGWLEIQVDPSGYASRFGGITAFTELVLDAVRQAADRTGVGVGLVIAANRTRHPLDARTLARLATQYAGHGVVGFGLSNDERRGRPEEFARAFSIATAAGLGSMPHGGELCGPDSVRGCLDLLGATRVGHGVRTVEDPALLDRVAEAGVPLEVCPASNVALGVYPEPEVVPLRKLFDAGARIALGADDPLLFGVRLVGQYELARGLGFTDAELAELARMSVRASTAPSSVRDRLLDGVDRWLAEPAEAEEPAKVAQPPEHERIRAGGASTSAANGPQRWEDRLEALGLPVGQPLGAGMDGVVYAVDDDTVAKVWFRHSPATLHRLRDFYADLDAAGLPFATPCIHAVRAADGTPVTIERRLHGRPLSEFVSANGPTEAALRTFVDVLEALRETKGGPSARALPVMAEEDAFYRDAGSSWPTALRALVDRRAEAYGDVLRSAVPGFDALLERVRAGLRALPDGEAAVVHGDLCPPNILVEQESEGCDLRVTAVLDWAFLTTAGDPAFDASLAAGFFDMYGPKAREIDQTLSGRIVARFGYPPPLLHLYRACYAIVGANAYDPTGGDGHFAWCADQLRRPDLRAALGL</sequence>
<dbReference type="NCBIfam" id="NF006849">
    <property type="entry name" value="PRK09358.1-5"/>
    <property type="match status" value="1"/>
</dbReference>
<name>A0A1H1S856_9ACTN</name>
<evidence type="ECO:0000256" key="5">
    <source>
        <dbReference type="ARBA" id="ARBA00022833"/>
    </source>
</evidence>
<gene>
    <name evidence="9" type="ORF">SAMN04489717_2706</name>
</gene>
<evidence type="ECO:0000259" key="8">
    <source>
        <dbReference type="Pfam" id="PF01636"/>
    </source>
</evidence>
<comment type="cofactor">
    <cofactor evidence="1">
        <name>Zn(2+)</name>
        <dbReference type="ChEBI" id="CHEBI:29105"/>
    </cofactor>
</comment>
<protein>
    <submittedName>
        <fullName evidence="9">Adenosine deaminase</fullName>
    </submittedName>
</protein>
<proteinExistence type="inferred from homology"/>
<keyword evidence="10" id="KW-1185">Reference proteome</keyword>
<dbReference type="PANTHER" id="PTHR43114">
    <property type="entry name" value="ADENINE DEAMINASE"/>
    <property type="match status" value="1"/>
</dbReference>
<dbReference type="EMBL" id="LT629732">
    <property type="protein sequence ID" value="SDS44154.1"/>
    <property type="molecule type" value="Genomic_DNA"/>
</dbReference>
<dbReference type="GO" id="GO:0016814">
    <property type="term" value="F:hydrolase activity, acting on carbon-nitrogen (but not peptide) bonds, in cyclic amidines"/>
    <property type="evidence" value="ECO:0007669"/>
    <property type="project" value="UniProtKB-ARBA"/>
</dbReference>
<dbReference type="InterPro" id="IPR002575">
    <property type="entry name" value="Aminoglycoside_PTrfase"/>
</dbReference>
<dbReference type="GO" id="GO:0019239">
    <property type="term" value="F:deaminase activity"/>
    <property type="evidence" value="ECO:0007669"/>
    <property type="project" value="InterPro"/>
</dbReference>
<dbReference type="InterPro" id="IPR006330">
    <property type="entry name" value="Ado/ade_deaminase"/>
</dbReference>
<evidence type="ECO:0000313" key="9">
    <source>
        <dbReference type="EMBL" id="SDS44154.1"/>
    </source>
</evidence>
<dbReference type="InterPro" id="IPR001365">
    <property type="entry name" value="A_deaminase_dom"/>
</dbReference>
<evidence type="ECO:0000256" key="4">
    <source>
        <dbReference type="ARBA" id="ARBA00022801"/>
    </source>
</evidence>
<dbReference type="InterPro" id="IPR006650">
    <property type="entry name" value="A/AMP_deam_AS"/>
</dbReference>
<keyword evidence="3" id="KW-0479">Metal-binding</keyword>
<feature type="region of interest" description="Disordered" evidence="6">
    <location>
        <begin position="345"/>
        <end position="374"/>
    </location>
</feature>
<dbReference type="STRING" id="117157.SAMN04489717_2706"/>
<dbReference type="NCBIfam" id="TIGR01430">
    <property type="entry name" value="aden_deam"/>
    <property type="match status" value="1"/>
</dbReference>
<feature type="domain" description="Aminoglycoside phosphotransferase" evidence="8">
    <location>
        <begin position="390"/>
        <end position="613"/>
    </location>
</feature>
<keyword evidence="5" id="KW-0862">Zinc</keyword>
<feature type="domain" description="Adenosine deaminase" evidence="7">
    <location>
        <begin position="15"/>
        <end position="339"/>
    </location>
</feature>
<dbReference type="Pfam" id="PF00962">
    <property type="entry name" value="A_deaminase"/>
    <property type="match status" value="1"/>
</dbReference>
<keyword evidence="4" id="KW-0378">Hydrolase</keyword>